<proteinExistence type="inferred from homology"/>
<keyword evidence="3 6" id="KW-0812">Transmembrane</keyword>
<feature type="transmembrane region" description="Helical" evidence="6">
    <location>
        <begin position="57"/>
        <end position="76"/>
    </location>
</feature>
<sequence>MAGFLDNFRWPEWECIDWGERRNAVASIVAGVLFFTGWWIMIDAAVTYPSQDKMNHAFHTCGVFSTIAFFMINAVSNGQVRGDTYGEGCFGRTVSVLFSWFAAGGLVLIHQQLTVKNKLLGSQKKSFSPTTHTNHVYMRLHCSVTTVRTRIISYAAPSKNKVTKNFKWLNQD</sequence>
<feature type="transmembrane region" description="Helical" evidence="6">
    <location>
        <begin position="24"/>
        <end position="45"/>
    </location>
</feature>
<protein>
    <submittedName>
        <fullName evidence="7">Transmembrane protein 50B</fullName>
    </submittedName>
</protein>
<dbReference type="InParanoid" id="A0A671XZE7"/>
<name>A0A671XZE7_SPAAU</name>
<comment type="subcellular location">
    <subcellularLocation>
        <location evidence="1">Membrane</location>
        <topology evidence="1">Multi-pass membrane protein</topology>
    </subcellularLocation>
</comment>
<keyword evidence="8" id="KW-1185">Reference proteome</keyword>
<dbReference type="PANTHER" id="PTHR13180">
    <property type="entry name" value="SMALL MEMBRANE PROTEIN-RELATED"/>
    <property type="match status" value="1"/>
</dbReference>
<evidence type="ECO:0000256" key="5">
    <source>
        <dbReference type="ARBA" id="ARBA00023136"/>
    </source>
</evidence>
<evidence type="ECO:0000256" key="3">
    <source>
        <dbReference type="ARBA" id="ARBA00022692"/>
    </source>
</evidence>
<dbReference type="Ensembl" id="ENSSAUT00010057033.1">
    <property type="protein sequence ID" value="ENSSAUP00010054271.1"/>
    <property type="gene ID" value="ENSSAUG00010022354.1"/>
</dbReference>
<dbReference type="InterPro" id="IPR007919">
    <property type="entry name" value="UPF0220"/>
</dbReference>
<dbReference type="Proteomes" id="UP000472265">
    <property type="component" value="Chromosome 9"/>
</dbReference>
<comment type="similarity">
    <text evidence="2">Belongs to the UPF0220 family.</text>
</comment>
<feature type="transmembrane region" description="Helical" evidence="6">
    <location>
        <begin position="96"/>
        <end position="115"/>
    </location>
</feature>
<evidence type="ECO:0000256" key="2">
    <source>
        <dbReference type="ARBA" id="ARBA00005335"/>
    </source>
</evidence>
<evidence type="ECO:0000256" key="4">
    <source>
        <dbReference type="ARBA" id="ARBA00022989"/>
    </source>
</evidence>
<keyword evidence="5 6" id="KW-0472">Membrane</keyword>
<dbReference type="AlphaFoldDB" id="A0A671XZE7"/>
<keyword evidence="4 6" id="KW-1133">Transmembrane helix</keyword>
<evidence type="ECO:0000256" key="1">
    <source>
        <dbReference type="ARBA" id="ARBA00004141"/>
    </source>
</evidence>
<gene>
    <name evidence="7" type="primary">TMEM50B</name>
</gene>
<reference evidence="7" key="1">
    <citation type="submission" date="2021-04" db="EMBL/GenBank/DDBJ databases">
        <authorList>
            <consortium name="Wellcome Sanger Institute Data Sharing"/>
        </authorList>
    </citation>
    <scope>NUCLEOTIDE SEQUENCE [LARGE SCALE GENOMIC DNA]</scope>
</reference>
<evidence type="ECO:0000313" key="8">
    <source>
        <dbReference type="Proteomes" id="UP000472265"/>
    </source>
</evidence>
<reference evidence="7" key="2">
    <citation type="submission" date="2025-08" db="UniProtKB">
        <authorList>
            <consortium name="Ensembl"/>
        </authorList>
    </citation>
    <scope>IDENTIFICATION</scope>
</reference>
<organism evidence="7 8">
    <name type="scientific">Sparus aurata</name>
    <name type="common">Gilthead sea bream</name>
    <dbReference type="NCBI Taxonomy" id="8175"/>
    <lineage>
        <taxon>Eukaryota</taxon>
        <taxon>Metazoa</taxon>
        <taxon>Chordata</taxon>
        <taxon>Craniata</taxon>
        <taxon>Vertebrata</taxon>
        <taxon>Euteleostomi</taxon>
        <taxon>Actinopterygii</taxon>
        <taxon>Neopterygii</taxon>
        <taxon>Teleostei</taxon>
        <taxon>Neoteleostei</taxon>
        <taxon>Acanthomorphata</taxon>
        <taxon>Eupercaria</taxon>
        <taxon>Spariformes</taxon>
        <taxon>Sparidae</taxon>
        <taxon>Sparus</taxon>
    </lineage>
</organism>
<dbReference type="Pfam" id="PF05255">
    <property type="entry name" value="UPF0220"/>
    <property type="match status" value="1"/>
</dbReference>
<reference evidence="7" key="3">
    <citation type="submission" date="2025-09" db="UniProtKB">
        <authorList>
            <consortium name="Ensembl"/>
        </authorList>
    </citation>
    <scope>IDENTIFICATION</scope>
</reference>
<evidence type="ECO:0000313" key="7">
    <source>
        <dbReference type="Ensembl" id="ENSSAUP00010054271.1"/>
    </source>
</evidence>
<evidence type="ECO:0000256" key="6">
    <source>
        <dbReference type="SAM" id="Phobius"/>
    </source>
</evidence>
<dbReference type="GO" id="GO:0016020">
    <property type="term" value="C:membrane"/>
    <property type="evidence" value="ECO:0007669"/>
    <property type="project" value="UniProtKB-SubCell"/>
</dbReference>
<dbReference type="GeneTree" id="ENSGT00940000155131"/>
<accession>A0A671XZE7</accession>